<protein>
    <submittedName>
        <fullName evidence="1">Uncharacterized protein</fullName>
    </submittedName>
</protein>
<evidence type="ECO:0000313" key="2">
    <source>
        <dbReference type="Proteomes" id="UP000276133"/>
    </source>
</evidence>
<keyword evidence="2" id="KW-1185">Reference proteome</keyword>
<sequence>MNIQMFQIKNNLNSVLHFFLIEHLLNRIKRTSNNTKKKKRNPTSRSIIYFPSFVAIVHLTDSSYDVIFETIC</sequence>
<evidence type="ECO:0000313" key="1">
    <source>
        <dbReference type="EMBL" id="RNA07200.1"/>
    </source>
</evidence>
<proteinExistence type="predicted"/>
<comment type="caution">
    <text evidence="1">The sequence shown here is derived from an EMBL/GenBank/DDBJ whole genome shotgun (WGS) entry which is preliminary data.</text>
</comment>
<accession>A0A3M7Q706</accession>
<reference evidence="1 2" key="1">
    <citation type="journal article" date="2018" name="Sci. Rep.">
        <title>Genomic signatures of local adaptation to the degree of environmental predictability in rotifers.</title>
        <authorList>
            <person name="Franch-Gras L."/>
            <person name="Hahn C."/>
            <person name="Garcia-Roger E.M."/>
            <person name="Carmona M.J."/>
            <person name="Serra M."/>
            <person name="Gomez A."/>
        </authorList>
    </citation>
    <scope>NUCLEOTIDE SEQUENCE [LARGE SCALE GENOMIC DNA]</scope>
    <source>
        <strain evidence="1">HYR1</strain>
    </source>
</reference>
<dbReference type="EMBL" id="REGN01007130">
    <property type="protein sequence ID" value="RNA07200.1"/>
    <property type="molecule type" value="Genomic_DNA"/>
</dbReference>
<dbReference type="Proteomes" id="UP000276133">
    <property type="component" value="Unassembled WGS sequence"/>
</dbReference>
<gene>
    <name evidence="1" type="ORF">BpHYR1_009381</name>
</gene>
<organism evidence="1 2">
    <name type="scientific">Brachionus plicatilis</name>
    <name type="common">Marine rotifer</name>
    <name type="synonym">Brachionus muelleri</name>
    <dbReference type="NCBI Taxonomy" id="10195"/>
    <lineage>
        <taxon>Eukaryota</taxon>
        <taxon>Metazoa</taxon>
        <taxon>Spiralia</taxon>
        <taxon>Gnathifera</taxon>
        <taxon>Rotifera</taxon>
        <taxon>Eurotatoria</taxon>
        <taxon>Monogononta</taxon>
        <taxon>Pseudotrocha</taxon>
        <taxon>Ploima</taxon>
        <taxon>Brachionidae</taxon>
        <taxon>Brachionus</taxon>
    </lineage>
</organism>
<name>A0A3M7Q706_BRAPC</name>
<dbReference type="AlphaFoldDB" id="A0A3M7Q706"/>